<evidence type="ECO:0000313" key="1">
    <source>
        <dbReference type="EMBL" id="QPC82199.1"/>
    </source>
</evidence>
<dbReference type="EMBL" id="CP062983">
    <property type="protein sequence ID" value="QPC82199.1"/>
    <property type="molecule type" value="Genomic_DNA"/>
</dbReference>
<keyword evidence="2" id="KW-1185">Reference proteome</keyword>
<reference evidence="1 2" key="1">
    <citation type="submission" date="2020-02" db="EMBL/GenBank/DDBJ databases">
        <authorList>
            <person name="Zheng R.K."/>
            <person name="Sun C.M."/>
        </authorList>
    </citation>
    <scope>NUCLEOTIDE SEQUENCE [LARGE SCALE GENOMIC DNA]</scope>
    <source>
        <strain evidence="2">rifampicinis</strain>
    </source>
</reference>
<dbReference type="KEGG" id="pmet:G4Y79_21325"/>
<dbReference type="AlphaFoldDB" id="A0A7S8IE93"/>
<proteinExistence type="predicted"/>
<name>A0A7S8IE93_9CHLR</name>
<sequence length="398" mass="43847">MVLPTYTQTNEWVAYLLDAGQNDMLRISVDGVAEPVDLGLNQNEFISQGDMAVSDDGRLLAYCKYVPGTDETLRVLVVRDLTTGTDLWSQDYLPVAGCNPGAFSQDGRLLAVGLTEEDMPNADPEAWSLQLKEAATGETVYSLEGDNDALPAFSQMTDYGFAEGISVMPDVQFVGPETVIFWAIPFVGRDALGEYLSYSWNYQTGELQQVEGWGHLYMDYLPQTGEVAYSALDPNQPAAVPFGPSPQTNMVVIRDESGSETVVYRNSDWIISDVTFVDQGQQLAVQLLSAYDPLAPEESVTHVRYEWVARDGTVTSLPGEYQSATSIGNAEGGAWVYWTDHDPMQPDPPIAHVDYFNGTDLTSLWVQNTPQSDIISFYNLLWTPPITTEADLPPFTAQ</sequence>
<organism evidence="1 2">
    <name type="scientific">Phototrophicus methaneseepsis</name>
    <dbReference type="NCBI Taxonomy" id="2710758"/>
    <lineage>
        <taxon>Bacteria</taxon>
        <taxon>Bacillati</taxon>
        <taxon>Chloroflexota</taxon>
        <taxon>Candidatus Thermofontia</taxon>
        <taxon>Phototrophicales</taxon>
        <taxon>Phototrophicaceae</taxon>
        <taxon>Phototrophicus</taxon>
    </lineage>
</organism>
<gene>
    <name evidence="1" type="ORF">G4Y79_21325</name>
</gene>
<dbReference type="RefSeq" id="WP_195170268.1">
    <property type="nucleotide sequence ID" value="NZ_CP062983.1"/>
</dbReference>
<dbReference type="Proteomes" id="UP000594468">
    <property type="component" value="Chromosome"/>
</dbReference>
<accession>A0A7S8IE93</accession>
<protein>
    <submittedName>
        <fullName evidence="1">Uncharacterized protein</fullName>
    </submittedName>
</protein>
<evidence type="ECO:0000313" key="2">
    <source>
        <dbReference type="Proteomes" id="UP000594468"/>
    </source>
</evidence>
<dbReference type="SUPFAM" id="SSF69304">
    <property type="entry name" value="Tricorn protease N-terminal domain"/>
    <property type="match status" value="1"/>
</dbReference>